<dbReference type="GO" id="GO:0005634">
    <property type="term" value="C:nucleus"/>
    <property type="evidence" value="ECO:0007669"/>
    <property type="project" value="TreeGrafter"/>
</dbReference>
<evidence type="ECO:0000256" key="1">
    <source>
        <dbReference type="SAM" id="MobiDB-lite"/>
    </source>
</evidence>
<dbReference type="SUPFAM" id="SSF56112">
    <property type="entry name" value="Protein kinase-like (PK-like)"/>
    <property type="match status" value="1"/>
</dbReference>
<protein>
    <recommendedName>
        <fullName evidence="2">Protein kinase domain-containing protein</fullName>
    </recommendedName>
</protein>
<keyword evidence="4" id="KW-1185">Reference proteome</keyword>
<feature type="domain" description="Protein kinase" evidence="2">
    <location>
        <begin position="1"/>
        <end position="174"/>
    </location>
</feature>
<gene>
    <name evidence="3" type="ORF">RFI_14820</name>
</gene>
<dbReference type="GO" id="GO:0005737">
    <property type="term" value="C:cytoplasm"/>
    <property type="evidence" value="ECO:0007669"/>
    <property type="project" value="TreeGrafter"/>
</dbReference>
<feature type="region of interest" description="Disordered" evidence="1">
    <location>
        <begin position="56"/>
        <end position="77"/>
    </location>
</feature>
<dbReference type="InterPro" id="IPR008266">
    <property type="entry name" value="Tyr_kinase_AS"/>
</dbReference>
<dbReference type="GO" id="GO:0004674">
    <property type="term" value="F:protein serine/threonine kinase activity"/>
    <property type="evidence" value="ECO:0007669"/>
    <property type="project" value="TreeGrafter"/>
</dbReference>
<dbReference type="AlphaFoldDB" id="X6N7Z5"/>
<dbReference type="Proteomes" id="UP000023152">
    <property type="component" value="Unassembled WGS sequence"/>
</dbReference>
<dbReference type="GO" id="GO:0005524">
    <property type="term" value="F:ATP binding"/>
    <property type="evidence" value="ECO:0007669"/>
    <property type="project" value="InterPro"/>
</dbReference>
<organism evidence="3 4">
    <name type="scientific">Reticulomyxa filosa</name>
    <dbReference type="NCBI Taxonomy" id="46433"/>
    <lineage>
        <taxon>Eukaryota</taxon>
        <taxon>Sar</taxon>
        <taxon>Rhizaria</taxon>
        <taxon>Retaria</taxon>
        <taxon>Foraminifera</taxon>
        <taxon>Monothalamids</taxon>
        <taxon>Reticulomyxidae</taxon>
        <taxon>Reticulomyxa</taxon>
    </lineage>
</organism>
<dbReference type="PANTHER" id="PTHR44167:SF24">
    <property type="entry name" value="SERINE_THREONINE-PROTEIN KINASE CHK2"/>
    <property type="match status" value="1"/>
</dbReference>
<dbReference type="PROSITE" id="PS50011">
    <property type="entry name" value="PROTEIN_KINASE_DOM"/>
    <property type="match status" value="1"/>
</dbReference>
<dbReference type="Gene3D" id="1.10.510.10">
    <property type="entry name" value="Transferase(Phosphotransferase) domain 1"/>
    <property type="match status" value="1"/>
</dbReference>
<dbReference type="OrthoDB" id="4062651at2759"/>
<reference evidence="3 4" key="1">
    <citation type="journal article" date="2013" name="Curr. Biol.">
        <title>The Genome of the Foraminiferan Reticulomyxa filosa.</title>
        <authorList>
            <person name="Glockner G."/>
            <person name="Hulsmann N."/>
            <person name="Schleicher M."/>
            <person name="Noegel A.A."/>
            <person name="Eichinger L."/>
            <person name="Gallinger C."/>
            <person name="Pawlowski J."/>
            <person name="Sierra R."/>
            <person name="Euteneuer U."/>
            <person name="Pillet L."/>
            <person name="Moustafa A."/>
            <person name="Platzer M."/>
            <person name="Groth M."/>
            <person name="Szafranski K."/>
            <person name="Schliwa M."/>
        </authorList>
    </citation>
    <scope>NUCLEOTIDE SEQUENCE [LARGE SCALE GENOMIC DNA]</scope>
</reference>
<dbReference type="InterPro" id="IPR011009">
    <property type="entry name" value="Kinase-like_dom_sf"/>
</dbReference>
<dbReference type="EMBL" id="ASPP01010789">
    <property type="protein sequence ID" value="ETO22380.1"/>
    <property type="molecule type" value="Genomic_DNA"/>
</dbReference>
<dbReference type="Pfam" id="PF00069">
    <property type="entry name" value="Pkinase"/>
    <property type="match status" value="1"/>
</dbReference>
<dbReference type="PROSITE" id="PS00109">
    <property type="entry name" value="PROTEIN_KINASE_TYR"/>
    <property type="match status" value="1"/>
</dbReference>
<dbReference type="GO" id="GO:0044773">
    <property type="term" value="P:mitotic DNA damage checkpoint signaling"/>
    <property type="evidence" value="ECO:0007669"/>
    <property type="project" value="TreeGrafter"/>
</dbReference>
<sequence length="174" mass="19608">MSSLRSLALQMIESVGILHSCGYCHLDISPENFLMCHNNTTLKLIDFGASRKLLQRNDDLYPPPKRSEDRPGKDSYRAPEIHNKQLFNGLKADVWSLGVVLFTNLWQWDCSNAEPNRADKLGHAANVNVNVNVDVDVDVDVDESAASGVQVETNSFSRYVCGHKQRSRQKIWAH</sequence>
<dbReference type="InterPro" id="IPR000719">
    <property type="entry name" value="Prot_kinase_dom"/>
</dbReference>
<evidence type="ECO:0000313" key="4">
    <source>
        <dbReference type="Proteomes" id="UP000023152"/>
    </source>
</evidence>
<proteinExistence type="predicted"/>
<accession>X6N7Z5</accession>
<comment type="caution">
    <text evidence="3">The sequence shown here is derived from an EMBL/GenBank/DDBJ whole genome shotgun (WGS) entry which is preliminary data.</text>
</comment>
<dbReference type="PANTHER" id="PTHR44167">
    <property type="entry name" value="OVARIAN-SPECIFIC SERINE/THREONINE-PROTEIN KINASE LOK-RELATED"/>
    <property type="match status" value="1"/>
</dbReference>
<name>X6N7Z5_RETFI</name>
<evidence type="ECO:0000313" key="3">
    <source>
        <dbReference type="EMBL" id="ETO22380.1"/>
    </source>
</evidence>
<evidence type="ECO:0000259" key="2">
    <source>
        <dbReference type="PROSITE" id="PS50011"/>
    </source>
</evidence>